<feature type="transmembrane region" description="Helical" evidence="9">
    <location>
        <begin position="93"/>
        <end position="114"/>
    </location>
</feature>
<dbReference type="SMART" id="SM00382">
    <property type="entry name" value="AAA"/>
    <property type="match status" value="2"/>
</dbReference>
<keyword evidence="5" id="KW-0067">ATP-binding</keyword>
<evidence type="ECO:0000256" key="6">
    <source>
        <dbReference type="ARBA" id="ARBA00022989"/>
    </source>
</evidence>
<feature type="transmembrane region" description="Helical" evidence="9">
    <location>
        <begin position="1027"/>
        <end position="1050"/>
    </location>
</feature>
<dbReference type="InterPro" id="IPR017871">
    <property type="entry name" value="ABC_transporter-like_CS"/>
</dbReference>
<keyword evidence="7 9" id="KW-0472">Membrane</keyword>
<evidence type="ECO:0000256" key="9">
    <source>
        <dbReference type="SAM" id="Phobius"/>
    </source>
</evidence>
<dbReference type="FunCoup" id="A0A2J7QE18">
    <property type="interactions" value="341"/>
</dbReference>
<proteinExistence type="predicted"/>
<dbReference type="InterPro" id="IPR011527">
    <property type="entry name" value="ABC1_TM_dom"/>
</dbReference>
<dbReference type="GO" id="GO:0005524">
    <property type="term" value="F:ATP binding"/>
    <property type="evidence" value="ECO:0007669"/>
    <property type="project" value="UniProtKB-KW"/>
</dbReference>
<dbReference type="PANTHER" id="PTHR24223">
    <property type="entry name" value="ATP-BINDING CASSETTE SUB-FAMILY C"/>
    <property type="match status" value="1"/>
</dbReference>
<feature type="transmembrane region" description="Helical" evidence="9">
    <location>
        <begin position="842"/>
        <end position="864"/>
    </location>
</feature>
<dbReference type="OrthoDB" id="6500128at2759"/>
<dbReference type="PANTHER" id="PTHR24223:SF448">
    <property type="entry name" value="FI20146P1-RELATED"/>
    <property type="match status" value="1"/>
</dbReference>
<keyword evidence="13" id="KW-1185">Reference proteome</keyword>
<dbReference type="FunFam" id="1.20.1560.10:FF:000014">
    <property type="entry name" value="Multidrug resistance-associated protein member 4"/>
    <property type="match status" value="1"/>
</dbReference>
<evidence type="ECO:0000256" key="4">
    <source>
        <dbReference type="ARBA" id="ARBA00022741"/>
    </source>
</evidence>
<feature type="transmembrane region" description="Helical" evidence="9">
    <location>
        <begin position="234"/>
        <end position="253"/>
    </location>
</feature>
<protein>
    <submittedName>
        <fullName evidence="12">Putative multidrug resistance-associated protein lethal(2)03659</fullName>
    </submittedName>
</protein>
<feature type="transmembrane region" description="Helical" evidence="9">
    <location>
        <begin position="322"/>
        <end position="341"/>
    </location>
</feature>
<dbReference type="PROSITE" id="PS00211">
    <property type="entry name" value="ABC_TRANSPORTER_1"/>
    <property type="match status" value="2"/>
</dbReference>
<evidence type="ECO:0000313" key="12">
    <source>
        <dbReference type="EMBL" id="PNF26826.1"/>
    </source>
</evidence>
<dbReference type="Pfam" id="PF00664">
    <property type="entry name" value="ABC_membrane"/>
    <property type="match status" value="2"/>
</dbReference>
<keyword evidence="2" id="KW-0813">Transport</keyword>
<keyword evidence="4" id="KW-0547">Nucleotide-binding</keyword>
<comment type="subcellular location">
    <subcellularLocation>
        <location evidence="1">Membrane</location>
        <topology evidence="1">Multi-pass membrane protein</topology>
    </subcellularLocation>
</comment>
<evidence type="ECO:0000256" key="3">
    <source>
        <dbReference type="ARBA" id="ARBA00022692"/>
    </source>
</evidence>
<dbReference type="CDD" id="cd03244">
    <property type="entry name" value="ABCC_MRP_domain2"/>
    <property type="match status" value="1"/>
</dbReference>
<dbReference type="GO" id="GO:0016887">
    <property type="term" value="F:ATP hydrolysis activity"/>
    <property type="evidence" value="ECO:0007669"/>
    <property type="project" value="InterPro"/>
</dbReference>
<dbReference type="InParanoid" id="A0A2J7QE18"/>
<evidence type="ECO:0000256" key="7">
    <source>
        <dbReference type="ARBA" id="ARBA00023136"/>
    </source>
</evidence>
<gene>
    <name evidence="12" type="ORF">B7P43_G17385</name>
</gene>
<dbReference type="FunFam" id="3.40.50.300:FF:000482">
    <property type="entry name" value="Multidrug resistance-associated protein member 4"/>
    <property type="match status" value="1"/>
</dbReference>
<evidence type="ECO:0000256" key="8">
    <source>
        <dbReference type="SAM" id="MobiDB-lite"/>
    </source>
</evidence>
<evidence type="ECO:0000256" key="1">
    <source>
        <dbReference type="ARBA" id="ARBA00004141"/>
    </source>
</evidence>
<dbReference type="EMBL" id="NEVH01015354">
    <property type="protein sequence ID" value="PNF26826.1"/>
    <property type="molecule type" value="Genomic_DNA"/>
</dbReference>
<dbReference type="Gene3D" id="1.20.1560.10">
    <property type="entry name" value="ABC transporter type 1, transmembrane domain"/>
    <property type="match status" value="2"/>
</dbReference>
<dbReference type="Gene3D" id="3.40.50.300">
    <property type="entry name" value="P-loop containing nucleotide triphosphate hydrolases"/>
    <property type="match status" value="2"/>
</dbReference>
<feature type="domain" description="ABC transporter" evidence="10">
    <location>
        <begin position="1120"/>
        <end position="1354"/>
    </location>
</feature>
<reference evidence="12 13" key="1">
    <citation type="submission" date="2017-12" db="EMBL/GenBank/DDBJ databases">
        <title>Hemimetabolous genomes reveal molecular basis of termite eusociality.</title>
        <authorList>
            <person name="Harrison M.C."/>
            <person name="Jongepier E."/>
            <person name="Robertson H.M."/>
            <person name="Arning N."/>
            <person name="Bitard-Feildel T."/>
            <person name="Chao H."/>
            <person name="Childers C.P."/>
            <person name="Dinh H."/>
            <person name="Doddapaneni H."/>
            <person name="Dugan S."/>
            <person name="Gowin J."/>
            <person name="Greiner C."/>
            <person name="Han Y."/>
            <person name="Hu H."/>
            <person name="Hughes D.S.T."/>
            <person name="Huylmans A.-K."/>
            <person name="Kemena C."/>
            <person name="Kremer L.P.M."/>
            <person name="Lee S.L."/>
            <person name="Lopez-Ezquerra A."/>
            <person name="Mallet L."/>
            <person name="Monroy-Kuhn J.M."/>
            <person name="Moser A."/>
            <person name="Murali S.C."/>
            <person name="Muzny D.M."/>
            <person name="Otani S."/>
            <person name="Piulachs M.-D."/>
            <person name="Poelchau M."/>
            <person name="Qu J."/>
            <person name="Schaub F."/>
            <person name="Wada-Katsumata A."/>
            <person name="Worley K.C."/>
            <person name="Xie Q."/>
            <person name="Ylla G."/>
            <person name="Poulsen M."/>
            <person name="Gibbs R.A."/>
            <person name="Schal C."/>
            <person name="Richards S."/>
            <person name="Belles X."/>
            <person name="Korb J."/>
            <person name="Bornberg-Bauer E."/>
        </authorList>
    </citation>
    <scope>NUCLEOTIDE SEQUENCE [LARGE SCALE GENOMIC DNA]</scope>
    <source>
        <tissue evidence="12">Whole body</tissue>
    </source>
</reference>
<dbReference type="SUPFAM" id="SSF52540">
    <property type="entry name" value="P-loop containing nucleoside triphosphate hydrolases"/>
    <property type="match status" value="2"/>
</dbReference>
<dbReference type="InterPro" id="IPR003439">
    <property type="entry name" value="ABC_transporter-like_ATP-bd"/>
</dbReference>
<feature type="transmembrane region" description="Helical" evidence="9">
    <location>
        <begin position="210"/>
        <end position="228"/>
    </location>
</feature>
<sequence>MDAGLKTREIPHPRASANPLSAITFYWLMGTFKKGFKKDLELEDLYSTLEEHRSDYLGNKVERLWDQELERSNARNGKPSLFRVLRRCFGLRVILFGLVLAVEELLFKITQPLFVGGLIRYFSPESSVSRSTAFMYAAAIVICSAANVIVRQSFMLAMFHLGMKIRVSLCSLLYRKALRLSKTALRETTVGQAVNLMSNDVNRFDYSANFFVYLWVGPLQTLVISYLMWREIGFAAVIGVATIMLVIPLQAFFGKMLSTFRLRTAKRTDERVRFMNEIIVGMQVIKMYAWEKPFAHLVSMARRHEIQSIRAALYVRGLLLSFGRFSTKIAIFIAIVSYALLGNTVTAEKMFVITGFMNIINKAMTDQFPRSIAHLSEGAVSVKRIQKFLLYDEVTTASSCTAKGMMTTFTVGGKHRPLETGTEMQVAKSSEVEMNTCTPEDHTNVNDIVDVKGIKIANVTARWSEDLPENTLTDVSLDVRPGELVAVVGPVGSGKTSLLHAILKELPLNSGSISVGGSVSYASQEPWLFTGSVRQNILFGQPMDRNRYRQVVRVCALERDFQLLPHGDRTIVGERGVTLSGGQRARISLARAVYKQAEIYLLDDPLSAVDAHVGRHLFNDCICDFLQGKTRLLVTHQLQYLQAADNIVILNNGMVEATGAYNELHVSGLSFAKQLDLEVNTKDSEHHSLRHSDSELSLRKTKHQNSQTSEHSSVEESEPKQIAEMRTRGRVRSGVYRAYCAAGGNCLITFIVLSVFILAQLAVSVGDYWMSFWTNVEERRSLVSNRIASSIDGAAINDTTTQLTEMDVTTTDTSEWKLGVSTTIAPTDVTEWSWMPSTETCILVYVGLVIGIVVLTLASAFFFFSMCMRASINLHNSMFSSISRATMWFFNNNPSGQILNRFTKDMGAIDETLPGTMMDCVQRTLMMLGVIVVVAVVNYWMLIPTVVMLVVFYILRIYYVATSRSIKRLEGITRSPVFSHLSASLQGLTTIRIFGAQGLLEKEFDRLQDVHSTSHYLFLAANRAFGLWLDSICVVYIALVTFGFLVLSGVQYGGDVGLAITQATGLTGMLQWGIRQMAEMENQMTSVERVLEYTAVESEPPLDSAPDKKPAKDWPAKGTVVFDRVFLSYSKNESPVLRNVTFSIKTAEKVGVVGRTGAGKSSLIVALFRLVDPSSGCIHIDGVNIIAIGLHDLRSKISIIPQEPVLFSGSLRENLDPFSEYSDSALWAALAEVELKQVVDELPAGLSHKVSEGGSNFSVGQRQLLCLARAIIRNNKILVLDEATANVDPQTDDLIQSTLRHRFVDCTVLTIAHRLHTVIDSNRILVLDAGSVMEFDHPHVLLKNENGCLYQMVQQTGHSMAESLFRAAQTNFESLSKKT</sequence>
<evidence type="ECO:0000259" key="11">
    <source>
        <dbReference type="PROSITE" id="PS50929"/>
    </source>
</evidence>
<dbReference type="FunFam" id="1.20.1560.10:FF:000026">
    <property type="entry name" value="Multidrug resistance-associated protein lethal(2)03659"/>
    <property type="match status" value="1"/>
</dbReference>
<dbReference type="InterPro" id="IPR027417">
    <property type="entry name" value="P-loop_NTPase"/>
</dbReference>
<comment type="caution">
    <text evidence="12">The sequence shown here is derived from an EMBL/GenBank/DDBJ whole genome shotgun (WGS) entry which is preliminary data.</text>
</comment>
<feature type="transmembrane region" description="Helical" evidence="9">
    <location>
        <begin position="924"/>
        <end position="941"/>
    </location>
</feature>
<feature type="transmembrane region" description="Helical" evidence="9">
    <location>
        <begin position="735"/>
        <end position="763"/>
    </location>
</feature>
<dbReference type="CDD" id="cd03250">
    <property type="entry name" value="ABCC_MRP_domain1"/>
    <property type="match status" value="1"/>
</dbReference>
<organism evidence="12 13">
    <name type="scientific">Cryptotermes secundus</name>
    <dbReference type="NCBI Taxonomy" id="105785"/>
    <lineage>
        <taxon>Eukaryota</taxon>
        <taxon>Metazoa</taxon>
        <taxon>Ecdysozoa</taxon>
        <taxon>Arthropoda</taxon>
        <taxon>Hexapoda</taxon>
        <taxon>Insecta</taxon>
        <taxon>Pterygota</taxon>
        <taxon>Neoptera</taxon>
        <taxon>Polyneoptera</taxon>
        <taxon>Dictyoptera</taxon>
        <taxon>Blattodea</taxon>
        <taxon>Blattoidea</taxon>
        <taxon>Termitoidae</taxon>
        <taxon>Kalotermitidae</taxon>
        <taxon>Cryptotermitinae</taxon>
        <taxon>Cryptotermes</taxon>
    </lineage>
</organism>
<dbReference type="Pfam" id="PF00005">
    <property type="entry name" value="ABC_tran"/>
    <property type="match status" value="2"/>
</dbReference>
<dbReference type="GO" id="GO:0140359">
    <property type="term" value="F:ABC-type transporter activity"/>
    <property type="evidence" value="ECO:0007669"/>
    <property type="project" value="InterPro"/>
</dbReference>
<feature type="transmembrane region" description="Helical" evidence="9">
    <location>
        <begin position="1056"/>
        <end position="1074"/>
    </location>
</feature>
<dbReference type="SUPFAM" id="SSF90123">
    <property type="entry name" value="ABC transporter transmembrane region"/>
    <property type="match status" value="2"/>
</dbReference>
<dbReference type="FunFam" id="3.40.50.300:FF:000163">
    <property type="entry name" value="Multidrug resistance-associated protein member 4"/>
    <property type="match status" value="1"/>
</dbReference>
<feature type="transmembrane region" description="Helical" evidence="9">
    <location>
        <begin position="134"/>
        <end position="159"/>
    </location>
</feature>
<feature type="region of interest" description="Disordered" evidence="8">
    <location>
        <begin position="683"/>
        <end position="721"/>
    </location>
</feature>
<dbReference type="GO" id="GO:0016020">
    <property type="term" value="C:membrane"/>
    <property type="evidence" value="ECO:0007669"/>
    <property type="project" value="UniProtKB-SubCell"/>
</dbReference>
<evidence type="ECO:0000256" key="5">
    <source>
        <dbReference type="ARBA" id="ARBA00022840"/>
    </source>
</evidence>
<dbReference type="PROSITE" id="PS50893">
    <property type="entry name" value="ABC_TRANSPORTER_2"/>
    <property type="match status" value="2"/>
</dbReference>
<dbReference type="InterPro" id="IPR050173">
    <property type="entry name" value="ABC_transporter_C-like"/>
</dbReference>
<name>A0A2J7QE18_9NEOP</name>
<dbReference type="InterPro" id="IPR036640">
    <property type="entry name" value="ABC1_TM_sf"/>
</dbReference>
<evidence type="ECO:0000259" key="10">
    <source>
        <dbReference type="PROSITE" id="PS50893"/>
    </source>
</evidence>
<dbReference type="InterPro" id="IPR003593">
    <property type="entry name" value="AAA+_ATPase"/>
</dbReference>
<keyword evidence="3 9" id="KW-0812">Transmembrane</keyword>
<feature type="compositionally biased region" description="Basic and acidic residues" evidence="8">
    <location>
        <begin position="683"/>
        <end position="698"/>
    </location>
</feature>
<evidence type="ECO:0000256" key="2">
    <source>
        <dbReference type="ARBA" id="ARBA00022448"/>
    </source>
</evidence>
<feature type="compositionally biased region" description="Basic and acidic residues" evidence="8">
    <location>
        <begin position="712"/>
        <end position="721"/>
    </location>
</feature>
<dbReference type="STRING" id="105785.A0A2J7QE18"/>
<feature type="domain" description="ABC transmembrane type-1" evidence="11">
    <location>
        <begin position="106"/>
        <end position="365"/>
    </location>
</feature>
<accession>A0A2J7QE18</accession>
<dbReference type="PROSITE" id="PS50929">
    <property type="entry name" value="ABC_TM1F"/>
    <property type="match status" value="2"/>
</dbReference>
<keyword evidence="6 9" id="KW-1133">Transmembrane helix</keyword>
<feature type="domain" description="ABC transmembrane type-1" evidence="11">
    <location>
        <begin position="820"/>
        <end position="1082"/>
    </location>
</feature>
<evidence type="ECO:0000313" key="13">
    <source>
        <dbReference type="Proteomes" id="UP000235965"/>
    </source>
</evidence>
<dbReference type="Proteomes" id="UP000235965">
    <property type="component" value="Unassembled WGS sequence"/>
</dbReference>
<feature type="domain" description="ABC transporter" evidence="10">
    <location>
        <begin position="454"/>
        <end position="677"/>
    </location>
</feature>